<keyword evidence="4 6" id="KW-0975">Bacterial flagellum</keyword>
<name>A0A368KN46_9BACT</name>
<evidence type="ECO:0000256" key="5">
    <source>
        <dbReference type="ARBA" id="ARBA00024934"/>
    </source>
</evidence>
<evidence type="ECO:0000256" key="6">
    <source>
        <dbReference type="PIRNR" id="PIRNR002889"/>
    </source>
</evidence>
<comment type="caution">
    <text evidence="7">The sequence shown here is derived from an EMBL/GenBank/DDBJ whole genome shotgun (WGS) entry which is preliminary data.</text>
</comment>
<dbReference type="GO" id="GO:0030694">
    <property type="term" value="C:bacterial-type flagellum basal body, rod"/>
    <property type="evidence" value="ECO:0007669"/>
    <property type="project" value="InterPro"/>
</dbReference>
<comment type="subunit">
    <text evidence="6">The basal body constitutes a major portion of the flagellar organelle and consists of a number of rings mounted on a central rod.</text>
</comment>
<proteinExistence type="inferred from homology"/>
<keyword evidence="7" id="KW-0969">Cilium</keyword>
<dbReference type="PIRSF" id="PIRSF002889">
    <property type="entry name" value="Rod_FlgB"/>
    <property type="match status" value="1"/>
</dbReference>
<evidence type="ECO:0000313" key="8">
    <source>
        <dbReference type="Proteomes" id="UP000253562"/>
    </source>
</evidence>
<dbReference type="Proteomes" id="UP000253562">
    <property type="component" value="Unassembled WGS sequence"/>
</dbReference>
<evidence type="ECO:0000256" key="1">
    <source>
        <dbReference type="ARBA" id="ARBA00004117"/>
    </source>
</evidence>
<evidence type="ECO:0000256" key="4">
    <source>
        <dbReference type="ARBA" id="ARBA00023143"/>
    </source>
</evidence>
<reference evidence="7 8" key="1">
    <citation type="submission" date="2018-07" db="EMBL/GenBank/DDBJ databases">
        <title>Comparative genomes isolates from brazilian mangrove.</title>
        <authorList>
            <person name="De Araujo J.E."/>
            <person name="Taketani R.G."/>
            <person name="Silva M.C.P."/>
            <person name="Lourenco M.V."/>
            <person name="Oliveira V.M."/>
            <person name="Andreote F.D."/>
        </authorList>
    </citation>
    <scope>NUCLEOTIDE SEQUENCE [LARGE SCALE GENOMIC DNA]</scope>
    <source>
        <strain evidence="7 8">HEX PRIS-MGV</strain>
    </source>
</reference>
<sequence length="138" mass="15433">MESSIFNANTTPVLEQVVNFAQKRHSILATNIANQRVPGYKGRDLNVDRFQKVLAEAIEHKNNPNAPLSPGGLVKTKSGDPMREVRDSLNGILFHDESNLDIEKQVAELSKNQIMHNMALTILEDQFNLLNVAISERV</sequence>
<protein>
    <recommendedName>
        <fullName evidence="3 6">Flagellar basal body rod protein FlgB</fullName>
    </recommendedName>
</protein>
<comment type="subcellular location">
    <subcellularLocation>
        <location evidence="1 6">Bacterial flagellum basal body</location>
    </subcellularLocation>
</comment>
<keyword evidence="7" id="KW-0282">Flagellum</keyword>
<dbReference type="OrthoDB" id="9792068at2"/>
<keyword evidence="7" id="KW-0966">Cell projection</keyword>
<dbReference type="AlphaFoldDB" id="A0A368KN46"/>
<comment type="function">
    <text evidence="5 6">Structural component of flagellum, the bacterial motility apparatus. Part of the rod structure of flagellar basal body.</text>
</comment>
<evidence type="ECO:0000256" key="2">
    <source>
        <dbReference type="ARBA" id="ARBA00009677"/>
    </source>
</evidence>
<dbReference type="NCBIfam" id="TIGR01396">
    <property type="entry name" value="FlgB"/>
    <property type="match status" value="1"/>
</dbReference>
<dbReference type="EMBL" id="QPEX01000045">
    <property type="protein sequence ID" value="RCS41383.1"/>
    <property type="molecule type" value="Genomic_DNA"/>
</dbReference>
<organism evidence="7 8">
    <name type="scientific">Bremerella cremea</name>
    <dbReference type="NCBI Taxonomy" id="1031537"/>
    <lineage>
        <taxon>Bacteria</taxon>
        <taxon>Pseudomonadati</taxon>
        <taxon>Planctomycetota</taxon>
        <taxon>Planctomycetia</taxon>
        <taxon>Pirellulales</taxon>
        <taxon>Pirellulaceae</taxon>
        <taxon>Bremerella</taxon>
    </lineage>
</organism>
<comment type="similarity">
    <text evidence="2 6">Belongs to the flagella basal body rod proteins family.</text>
</comment>
<dbReference type="InterPro" id="IPR006300">
    <property type="entry name" value="FlgB"/>
</dbReference>
<evidence type="ECO:0000256" key="3">
    <source>
        <dbReference type="ARBA" id="ARBA00014376"/>
    </source>
</evidence>
<evidence type="ECO:0000313" key="7">
    <source>
        <dbReference type="EMBL" id="RCS41383.1"/>
    </source>
</evidence>
<dbReference type="GO" id="GO:0071973">
    <property type="term" value="P:bacterial-type flagellum-dependent cell motility"/>
    <property type="evidence" value="ECO:0007669"/>
    <property type="project" value="InterPro"/>
</dbReference>
<accession>A0A368KN46</accession>
<dbReference type="RefSeq" id="WP_114372523.1">
    <property type="nucleotide sequence ID" value="NZ_QPEX01000045.1"/>
</dbReference>
<gene>
    <name evidence="7" type="primary">flgB</name>
    <name evidence="7" type="ORF">DTL42_22755</name>
</gene>